<feature type="transmembrane region" description="Helical" evidence="9">
    <location>
        <begin position="394"/>
        <end position="414"/>
    </location>
</feature>
<feature type="transmembrane region" description="Helical" evidence="9">
    <location>
        <begin position="71"/>
        <end position="93"/>
    </location>
</feature>
<organism evidence="11 12">
    <name type="scientific">Hydrogenoanaerobacterium saccharovorans</name>
    <dbReference type="NCBI Taxonomy" id="474960"/>
    <lineage>
        <taxon>Bacteria</taxon>
        <taxon>Bacillati</taxon>
        <taxon>Bacillota</taxon>
        <taxon>Clostridia</taxon>
        <taxon>Eubacteriales</taxon>
        <taxon>Oscillospiraceae</taxon>
        <taxon>Hydrogenoanaerobacterium</taxon>
    </lineage>
</organism>
<feature type="transmembrane region" description="Helical" evidence="9">
    <location>
        <begin position="366"/>
        <end position="388"/>
    </location>
</feature>
<keyword evidence="8 9" id="KW-0472">Membrane</keyword>
<dbReference type="NCBIfam" id="TIGR00967">
    <property type="entry name" value="3a0501s007"/>
    <property type="match status" value="1"/>
</dbReference>
<feature type="transmembrane region" description="Helical" evidence="9">
    <location>
        <begin position="312"/>
        <end position="330"/>
    </location>
</feature>
<keyword evidence="5 9" id="KW-0653">Protein transport</keyword>
<keyword evidence="6 9" id="KW-1133">Transmembrane helix</keyword>
<evidence type="ECO:0000256" key="10">
    <source>
        <dbReference type="RuleBase" id="RU004349"/>
    </source>
</evidence>
<evidence type="ECO:0000256" key="1">
    <source>
        <dbReference type="ARBA" id="ARBA00004141"/>
    </source>
</evidence>
<comment type="subunit">
    <text evidence="9">Component of the Sec protein translocase complex. Heterotrimer consisting of SecY, SecE and SecG subunits. The heterotrimers can form oligomers, although 1 heterotrimer is thought to be able to translocate proteins. Interacts with the ribosome. Interacts with SecDF, and other proteins may be involved. Interacts with SecA.</text>
</comment>
<comment type="function">
    <text evidence="9">The central subunit of the protein translocation channel SecYEG. Consists of two halves formed by TMs 1-5 and 6-10. These two domains form a lateral gate at the front which open onto the bilayer between TMs 2 and 7, and are clamped together by SecE at the back. The channel is closed by both a pore ring composed of hydrophobic SecY resides and a short helix (helix 2A) on the extracellular side of the membrane which forms a plug. The plug probably moves laterally to allow the channel to open. The ring and the pore may move independently.</text>
</comment>
<evidence type="ECO:0000256" key="5">
    <source>
        <dbReference type="ARBA" id="ARBA00022927"/>
    </source>
</evidence>
<dbReference type="PROSITE" id="PS00755">
    <property type="entry name" value="SECY_1"/>
    <property type="match status" value="1"/>
</dbReference>
<evidence type="ECO:0000313" key="11">
    <source>
        <dbReference type="EMBL" id="MBM6923937.1"/>
    </source>
</evidence>
<keyword evidence="3 9" id="KW-0813">Transport</keyword>
<dbReference type="RefSeq" id="WP_191392836.1">
    <property type="nucleotide sequence ID" value="NZ_JACSNR010000009.1"/>
</dbReference>
<dbReference type="HAMAP" id="MF_01465">
    <property type="entry name" value="SecY"/>
    <property type="match status" value="1"/>
</dbReference>
<feature type="transmembrane region" description="Helical" evidence="9">
    <location>
        <begin position="113"/>
        <end position="132"/>
    </location>
</feature>
<comment type="caution">
    <text evidence="9">Lacks conserved residue(s) required for the propagation of feature annotation.</text>
</comment>
<protein>
    <recommendedName>
        <fullName evidence="9">Protein translocase subunit SecY</fullName>
    </recommendedName>
</protein>
<evidence type="ECO:0000313" key="12">
    <source>
        <dbReference type="Proteomes" id="UP000724149"/>
    </source>
</evidence>
<dbReference type="InterPro" id="IPR002208">
    <property type="entry name" value="SecY/SEC61-alpha"/>
</dbReference>
<accession>A0ABS2GN84</accession>
<dbReference type="InterPro" id="IPR023201">
    <property type="entry name" value="SecY_dom_sf"/>
</dbReference>
<dbReference type="Gene3D" id="1.10.3370.10">
    <property type="entry name" value="SecY subunit domain"/>
    <property type="match status" value="1"/>
</dbReference>
<evidence type="ECO:0000256" key="8">
    <source>
        <dbReference type="ARBA" id="ARBA00023136"/>
    </source>
</evidence>
<dbReference type="Proteomes" id="UP000724149">
    <property type="component" value="Unassembled WGS sequence"/>
</dbReference>
<comment type="caution">
    <text evidence="11">The sequence shown here is derived from an EMBL/GenBank/DDBJ whole genome shotgun (WGS) entry which is preliminary data.</text>
</comment>
<comment type="subcellular location">
    <subcellularLocation>
        <location evidence="9">Cell membrane</location>
        <topology evidence="9">Multi-pass membrane protein</topology>
    </subcellularLocation>
    <subcellularLocation>
        <location evidence="1">Membrane</location>
        <topology evidence="1">Multi-pass membrane protein</topology>
    </subcellularLocation>
</comment>
<dbReference type="PANTHER" id="PTHR10906">
    <property type="entry name" value="SECY/SEC61-ALPHA FAMILY MEMBER"/>
    <property type="match status" value="1"/>
</dbReference>
<feature type="transmembrane region" description="Helical" evidence="9">
    <location>
        <begin position="181"/>
        <end position="208"/>
    </location>
</feature>
<keyword evidence="7 9" id="KW-0811">Translocation</keyword>
<sequence length="431" mass="47525">MLETLKNAWKMADLRAKLLYTGMILLLFRIGAAIPVPFLKPDILKTYISGDNNWLGYIDLLSGGAFSNSTLFALGISPYITASIVIQLLAVAIPALEQLAKEGEEGRKILNKYTRYCTVALGLLQSVAYYFLMRNYGALTYTEGPAMYFSAVVIITSFLAGSMLVMWMGEQIDNKGIGNGISMILFAGIVSRASSMVNTVITELYLAINGIMKYWFIVPFTLVLFLAAIVFIVIMTNAERRIPVQYAQRVVGRKMYGGQSTHIPIKVNMSGVLPVIFASSILSIPSTIAGFMNVDPDGIMGKILSVIRYDHWVYAVLYFFLIMAFNYFYISIQYNPMEIANNLRKNNGTIPGIRPGKPTAEFIARVVSKVTVVGGIFLAIIAIGPILLSQLMGINISLGGTSIIIVVGVALDTVRQLESQMMMRHYKGFLE</sequence>
<evidence type="ECO:0000256" key="9">
    <source>
        <dbReference type="HAMAP-Rule" id="MF_01465"/>
    </source>
</evidence>
<dbReference type="PRINTS" id="PR00303">
    <property type="entry name" value="SECYTRNLCASE"/>
</dbReference>
<keyword evidence="12" id="KW-1185">Reference proteome</keyword>
<evidence type="ECO:0000256" key="3">
    <source>
        <dbReference type="ARBA" id="ARBA00022448"/>
    </source>
</evidence>
<proteinExistence type="inferred from homology"/>
<gene>
    <name evidence="9 11" type="primary">secY</name>
    <name evidence="11" type="ORF">H9X81_09590</name>
</gene>
<keyword evidence="9" id="KW-1003">Cell membrane</keyword>
<dbReference type="InterPro" id="IPR026593">
    <property type="entry name" value="SecY"/>
</dbReference>
<feature type="transmembrane region" description="Helical" evidence="9">
    <location>
        <begin position="214"/>
        <end position="235"/>
    </location>
</feature>
<dbReference type="PIRSF" id="PIRSF004557">
    <property type="entry name" value="SecY"/>
    <property type="match status" value="1"/>
</dbReference>
<dbReference type="EMBL" id="JACSNR010000009">
    <property type="protein sequence ID" value="MBM6923937.1"/>
    <property type="molecule type" value="Genomic_DNA"/>
</dbReference>
<feature type="transmembrane region" description="Helical" evidence="9">
    <location>
        <begin position="147"/>
        <end position="169"/>
    </location>
</feature>
<name>A0ABS2GN84_9FIRM</name>
<keyword evidence="4 9" id="KW-0812">Transmembrane</keyword>
<evidence type="ECO:0000256" key="2">
    <source>
        <dbReference type="ARBA" id="ARBA00005751"/>
    </source>
</evidence>
<evidence type="ECO:0000256" key="4">
    <source>
        <dbReference type="ARBA" id="ARBA00022692"/>
    </source>
</evidence>
<feature type="transmembrane region" description="Helical" evidence="9">
    <location>
        <begin position="272"/>
        <end position="292"/>
    </location>
</feature>
<evidence type="ECO:0000256" key="6">
    <source>
        <dbReference type="ARBA" id="ARBA00022989"/>
    </source>
</evidence>
<dbReference type="Pfam" id="PF00344">
    <property type="entry name" value="SecY"/>
    <property type="match status" value="1"/>
</dbReference>
<dbReference type="InterPro" id="IPR030659">
    <property type="entry name" value="SecY_CS"/>
</dbReference>
<reference evidence="11 12" key="1">
    <citation type="journal article" date="2021" name="Sci. Rep.">
        <title>The distribution of antibiotic resistance genes in chicken gut microbiota commensals.</title>
        <authorList>
            <person name="Juricova H."/>
            <person name="Matiasovicova J."/>
            <person name="Kubasova T."/>
            <person name="Cejkova D."/>
            <person name="Rychlik I."/>
        </authorList>
    </citation>
    <scope>NUCLEOTIDE SEQUENCE [LARGE SCALE GENOMIC DNA]</scope>
    <source>
        <strain evidence="11 12">An564</strain>
    </source>
</reference>
<comment type="similarity">
    <text evidence="2 9 10">Belongs to the SecY/SEC61-alpha family.</text>
</comment>
<dbReference type="SUPFAM" id="SSF103491">
    <property type="entry name" value="Preprotein translocase SecY subunit"/>
    <property type="match status" value="1"/>
</dbReference>
<evidence type="ECO:0000256" key="7">
    <source>
        <dbReference type="ARBA" id="ARBA00023010"/>
    </source>
</evidence>